<dbReference type="GO" id="GO:0016787">
    <property type="term" value="F:hydrolase activity"/>
    <property type="evidence" value="ECO:0007669"/>
    <property type="project" value="InterPro"/>
</dbReference>
<keyword evidence="1" id="KW-0378">Hydrolase</keyword>
<evidence type="ECO:0000256" key="1">
    <source>
        <dbReference type="ARBA" id="ARBA00022806"/>
    </source>
</evidence>
<dbReference type="PANTHER" id="PTHR47396:SF1">
    <property type="entry name" value="ATP-DEPENDENT HELICASE IRC3-RELATED"/>
    <property type="match status" value="1"/>
</dbReference>
<dbReference type="SMART" id="SM00487">
    <property type="entry name" value="DEXDc"/>
    <property type="match status" value="1"/>
</dbReference>
<keyword evidence="1" id="KW-0067">ATP-binding</keyword>
<dbReference type="GO" id="GO:0005759">
    <property type="term" value="C:mitochondrial matrix"/>
    <property type="evidence" value="ECO:0007669"/>
    <property type="project" value="TreeGrafter"/>
</dbReference>
<feature type="domain" description="Helicase C-terminal" evidence="4">
    <location>
        <begin position="320"/>
        <end position="476"/>
    </location>
</feature>
<dbReference type="Gene3D" id="3.40.50.300">
    <property type="entry name" value="P-loop containing nucleotide triphosphate hydrolases"/>
    <property type="match status" value="2"/>
</dbReference>
<accession>A0A397HSX6</accession>
<dbReference type="VEuPathDB" id="FungiDB:CDV56_104117"/>
<dbReference type="PROSITE" id="PS51192">
    <property type="entry name" value="HELICASE_ATP_BIND_1"/>
    <property type="match status" value="1"/>
</dbReference>
<name>A0A397HSX6_ASPTH</name>
<evidence type="ECO:0000259" key="4">
    <source>
        <dbReference type="PROSITE" id="PS51194"/>
    </source>
</evidence>
<evidence type="ECO:0000313" key="5">
    <source>
        <dbReference type="EMBL" id="RHZ65947.1"/>
    </source>
</evidence>
<organism evidence="5 6">
    <name type="scientific">Aspergillus thermomutatus</name>
    <name type="common">Neosartorya pseudofischeri</name>
    <dbReference type="NCBI Taxonomy" id="41047"/>
    <lineage>
        <taxon>Eukaryota</taxon>
        <taxon>Fungi</taxon>
        <taxon>Dikarya</taxon>
        <taxon>Ascomycota</taxon>
        <taxon>Pezizomycotina</taxon>
        <taxon>Eurotiomycetes</taxon>
        <taxon>Eurotiomycetidae</taxon>
        <taxon>Eurotiales</taxon>
        <taxon>Aspergillaceae</taxon>
        <taxon>Aspergillus</taxon>
        <taxon>Aspergillus subgen. Fumigati</taxon>
    </lineage>
</organism>
<dbReference type="Pfam" id="PF04851">
    <property type="entry name" value="ResIII"/>
    <property type="match status" value="1"/>
</dbReference>
<dbReference type="GeneID" id="38126091"/>
<dbReference type="GO" id="GO:0000403">
    <property type="term" value="F:Y-form DNA binding"/>
    <property type="evidence" value="ECO:0007669"/>
    <property type="project" value="TreeGrafter"/>
</dbReference>
<evidence type="ECO:0000256" key="2">
    <source>
        <dbReference type="SAM" id="MobiDB-lite"/>
    </source>
</evidence>
<protein>
    <recommendedName>
        <fullName evidence="7">DEAD/DEAH box helicase</fullName>
    </recommendedName>
</protein>
<dbReference type="InterPro" id="IPR050742">
    <property type="entry name" value="Helicase_Restrict-Modif_Enz"/>
</dbReference>
<proteinExistence type="predicted"/>
<evidence type="ECO:0008006" key="7">
    <source>
        <dbReference type="Google" id="ProtNLM"/>
    </source>
</evidence>
<dbReference type="InterPro" id="IPR001650">
    <property type="entry name" value="Helicase_C-like"/>
</dbReference>
<dbReference type="GO" id="GO:0005524">
    <property type="term" value="F:ATP binding"/>
    <property type="evidence" value="ECO:0007669"/>
    <property type="project" value="InterPro"/>
</dbReference>
<dbReference type="OrthoDB" id="16911at2759"/>
<dbReference type="Pfam" id="PF00271">
    <property type="entry name" value="Helicase_C"/>
    <property type="match status" value="1"/>
</dbReference>
<keyword evidence="1" id="KW-0547">Nucleotide-binding</keyword>
<feature type="region of interest" description="Disordered" evidence="2">
    <location>
        <begin position="471"/>
        <end position="494"/>
    </location>
</feature>
<dbReference type="STRING" id="41047.A0A397HSX6"/>
<dbReference type="InterPro" id="IPR006935">
    <property type="entry name" value="Helicase/UvrB_N"/>
</dbReference>
<comment type="caution">
    <text evidence="5">The sequence shown here is derived from an EMBL/GenBank/DDBJ whole genome shotgun (WGS) entry which is preliminary data.</text>
</comment>
<keyword evidence="6" id="KW-1185">Reference proteome</keyword>
<dbReference type="GO" id="GO:0036121">
    <property type="term" value="F:double-stranded DNA helicase activity"/>
    <property type="evidence" value="ECO:0007669"/>
    <property type="project" value="TreeGrafter"/>
</dbReference>
<dbReference type="InterPro" id="IPR027417">
    <property type="entry name" value="P-loop_NTPase"/>
</dbReference>
<feature type="domain" description="Helicase ATP-binding" evidence="3">
    <location>
        <begin position="100"/>
        <end position="266"/>
    </location>
</feature>
<dbReference type="GO" id="GO:0032042">
    <property type="term" value="P:mitochondrial DNA metabolic process"/>
    <property type="evidence" value="ECO:0007669"/>
    <property type="project" value="TreeGrafter"/>
</dbReference>
<dbReference type="PANTHER" id="PTHR47396">
    <property type="entry name" value="TYPE I RESTRICTION ENZYME ECOKI R PROTEIN"/>
    <property type="match status" value="1"/>
</dbReference>
<evidence type="ECO:0000313" key="6">
    <source>
        <dbReference type="Proteomes" id="UP000215305"/>
    </source>
</evidence>
<dbReference type="PROSITE" id="PS51194">
    <property type="entry name" value="HELICASE_CTER"/>
    <property type="match status" value="1"/>
</dbReference>
<gene>
    <name evidence="5" type="ORF">CDV56_104117</name>
</gene>
<dbReference type="EMBL" id="NKHU02000014">
    <property type="protein sequence ID" value="RHZ65947.1"/>
    <property type="molecule type" value="Genomic_DNA"/>
</dbReference>
<evidence type="ECO:0000259" key="3">
    <source>
        <dbReference type="PROSITE" id="PS51192"/>
    </source>
</evidence>
<sequence length="709" mass="80352">MLGGDSIIEVSNDLVASHIIDMRLLHGNWMHVFRRRLGHIPILNISTRASRPHWRPLAVQRHGRFSSTKSGPTTEPSRSFESQAIVLRDYQEACIQSVLKYLGEGHKRLGISLATGAGKTVIFTELIGRIPPRNEIGDKTLIIVHRRELVEQAAQHCRLAYPDRTVEIEMGNSFASRAADIIVASVQSLTRGKIEKRLAKFNPKKFKLVLVDEAHHIVADSYREVLRHFGVDKVSKDSPALVGVSATFSRHDGLKLGAAIDHIVYHKDYMDMIEENWLANAFFTTVRSQANLSQVKDHSGDFAIRSLSEAVNTEDVNDITVRAWLANAKDRKSTLVFCVDVSHTQDLAKTFRRYGIDARYITARTQKKRRIEQLRAFRNQEYPVLLNCGLFTEGTDIPNIDCVLLARPTRSRNLLIQMIGRGLRLHPGKKDCHIIDMVATLNTGVRSTPTLFGLHPDEVLKRAKASDLKARPLKGTATGTSADETDGSAPRDDSDVNLTFTKYDTIYDLIADLKSEKEKHIRSLSQHTWVRVGDDRYILSDASGWLTIDKEEDTGRVYKPTATANTTDDPYIFTVRHVAKYKKPDDEVTHTRPRLIATAPDFETALRAADTFATKKFEKRYISVREKWRQLPASEAQVNFLNKANIRKGLIHERHLTRGQATDLIVKLKFGGKKRFEARKAERLAEWRKQRKVADWRRQGEVRVGPVET</sequence>
<reference evidence="5" key="1">
    <citation type="submission" date="2018-08" db="EMBL/GenBank/DDBJ databases">
        <title>Draft genome sequence of azole-resistant Aspergillus thermomutatus (Neosartorya pseudofischeri) strain HMR AF 39, isolated from a human nasal aspirate.</title>
        <authorList>
            <person name="Parent-Michaud M."/>
            <person name="Dufresne P.J."/>
            <person name="Fournier E."/>
            <person name="Martineau C."/>
            <person name="Moreira S."/>
            <person name="Perkins V."/>
            <person name="De Repentigny L."/>
            <person name="Dufresne S.F."/>
        </authorList>
    </citation>
    <scope>NUCLEOTIDE SEQUENCE [LARGE SCALE GENOMIC DNA]</scope>
    <source>
        <strain evidence="5">HMR AF 39</strain>
    </source>
</reference>
<dbReference type="SMART" id="SM00490">
    <property type="entry name" value="HELICc"/>
    <property type="match status" value="1"/>
</dbReference>
<dbReference type="GO" id="GO:0061749">
    <property type="term" value="F:forked DNA-dependent helicase activity"/>
    <property type="evidence" value="ECO:0007669"/>
    <property type="project" value="TreeGrafter"/>
</dbReference>
<dbReference type="Proteomes" id="UP000215305">
    <property type="component" value="Unassembled WGS sequence"/>
</dbReference>
<dbReference type="InterPro" id="IPR014001">
    <property type="entry name" value="Helicase_ATP-bd"/>
</dbReference>
<dbReference type="RefSeq" id="XP_026618047.1">
    <property type="nucleotide sequence ID" value="XM_026757736.1"/>
</dbReference>
<dbReference type="AlphaFoldDB" id="A0A397HSX6"/>
<keyword evidence="1" id="KW-0347">Helicase</keyword>
<dbReference type="GO" id="GO:0070125">
    <property type="term" value="P:mitochondrial translational elongation"/>
    <property type="evidence" value="ECO:0007669"/>
    <property type="project" value="TreeGrafter"/>
</dbReference>
<dbReference type="CDD" id="cd18799">
    <property type="entry name" value="SF2_C_EcoAI-like"/>
    <property type="match status" value="1"/>
</dbReference>
<dbReference type="SUPFAM" id="SSF52540">
    <property type="entry name" value="P-loop containing nucleoside triphosphate hydrolases"/>
    <property type="match status" value="1"/>
</dbReference>